<feature type="binding site" evidence="3">
    <location>
        <position position="13"/>
    </location>
    <ligand>
        <name>a divalent metal cation</name>
        <dbReference type="ChEBI" id="CHEBI:60240"/>
        <label>1</label>
    </ligand>
</feature>
<gene>
    <name evidence="4" type="ORF">CBEIBR21_25695</name>
</gene>
<feature type="binding site" evidence="3">
    <location>
        <position position="158"/>
    </location>
    <ligand>
        <name>a divalent metal cation</name>
        <dbReference type="ChEBI" id="CHEBI:60240"/>
        <label>2</label>
    </ligand>
</feature>
<proteinExistence type="predicted"/>
<evidence type="ECO:0000256" key="2">
    <source>
        <dbReference type="ARBA" id="ARBA00022801"/>
    </source>
</evidence>
<dbReference type="RefSeq" id="WP_078117617.1">
    <property type="nucleotide sequence ID" value="NZ_CP144906.1"/>
</dbReference>
<evidence type="ECO:0000256" key="3">
    <source>
        <dbReference type="PIRSR" id="PIRSR005902-1"/>
    </source>
</evidence>
<dbReference type="SUPFAM" id="SSF51556">
    <property type="entry name" value="Metallo-dependent hydrolases"/>
    <property type="match status" value="1"/>
</dbReference>
<evidence type="ECO:0000256" key="1">
    <source>
        <dbReference type="ARBA" id="ARBA00022723"/>
    </source>
</evidence>
<feature type="binding site" evidence="3">
    <location>
        <position position="135"/>
    </location>
    <ligand>
        <name>a divalent metal cation</name>
        <dbReference type="ChEBI" id="CHEBI:60240"/>
        <label>2</label>
    </ligand>
</feature>
<dbReference type="AlphaFoldDB" id="A0A1S9MZD2"/>
<feature type="binding site" evidence="3">
    <location>
        <position position="98"/>
    </location>
    <ligand>
        <name>a divalent metal cation</name>
        <dbReference type="ChEBI" id="CHEBI:60240"/>
        <label>1</label>
    </ligand>
</feature>
<dbReference type="PANTHER" id="PTHR46124:SF2">
    <property type="entry name" value="D-AMINOACYL-TRNA DEACYLASE"/>
    <property type="match status" value="1"/>
</dbReference>
<dbReference type="Pfam" id="PF01026">
    <property type="entry name" value="TatD_DNase"/>
    <property type="match status" value="1"/>
</dbReference>
<dbReference type="InterPro" id="IPR032466">
    <property type="entry name" value="Metal_Hydrolase"/>
</dbReference>
<dbReference type="InterPro" id="IPR001130">
    <property type="entry name" value="TatD-like"/>
</dbReference>
<dbReference type="EMBL" id="MWMH01000014">
    <property type="protein sequence ID" value="OOP70627.1"/>
    <property type="molecule type" value="Genomic_DNA"/>
</dbReference>
<reference evidence="4 5" key="1">
    <citation type="submission" date="2017-02" db="EMBL/GenBank/DDBJ databases">
        <title>Genome sequence of Clostridium beijerinckii Br21.</title>
        <authorList>
            <person name="Fonseca B.C."/>
            <person name="Guazzaroni M.E."/>
            <person name="Riano-Pachon D.M."/>
            <person name="Reginatto V."/>
        </authorList>
    </citation>
    <scope>NUCLEOTIDE SEQUENCE [LARGE SCALE GENOMIC DNA]</scope>
    <source>
        <strain evidence="4 5">Br21</strain>
    </source>
</reference>
<evidence type="ECO:0000313" key="4">
    <source>
        <dbReference type="EMBL" id="OOP70627.1"/>
    </source>
</evidence>
<dbReference type="GO" id="GO:0004536">
    <property type="term" value="F:DNA nuclease activity"/>
    <property type="evidence" value="ECO:0007669"/>
    <property type="project" value="InterPro"/>
</dbReference>
<dbReference type="PANTHER" id="PTHR46124">
    <property type="entry name" value="D-AMINOACYL-TRNA DEACYLASE"/>
    <property type="match status" value="1"/>
</dbReference>
<keyword evidence="2 4" id="KW-0378">Hydrolase</keyword>
<accession>A0A1S9MZD2</accession>
<dbReference type="PIRSF" id="PIRSF005902">
    <property type="entry name" value="DNase_TatD"/>
    <property type="match status" value="1"/>
</dbReference>
<organism evidence="4 5">
    <name type="scientific">Clostridium beijerinckii</name>
    <name type="common">Clostridium MP</name>
    <dbReference type="NCBI Taxonomy" id="1520"/>
    <lineage>
        <taxon>Bacteria</taxon>
        <taxon>Bacillati</taxon>
        <taxon>Bacillota</taxon>
        <taxon>Clostridia</taxon>
        <taxon>Eubacteriales</taxon>
        <taxon>Clostridiaceae</taxon>
        <taxon>Clostridium</taxon>
    </lineage>
</organism>
<dbReference type="InterPro" id="IPR015991">
    <property type="entry name" value="TatD/YcfH-like"/>
</dbReference>
<dbReference type="FunFam" id="3.20.20.140:FF:000005">
    <property type="entry name" value="TatD family hydrolase"/>
    <property type="match status" value="1"/>
</dbReference>
<dbReference type="GO" id="GO:0046872">
    <property type="term" value="F:metal ion binding"/>
    <property type="evidence" value="ECO:0007669"/>
    <property type="project" value="UniProtKB-KW"/>
</dbReference>
<dbReference type="CDD" id="cd01310">
    <property type="entry name" value="TatD_DNAse"/>
    <property type="match status" value="1"/>
</dbReference>
<dbReference type="NCBIfam" id="TIGR00010">
    <property type="entry name" value="YchF/TatD family DNA exonuclease"/>
    <property type="match status" value="1"/>
</dbReference>
<dbReference type="InterPro" id="IPR018228">
    <property type="entry name" value="DNase_TatD-rel_CS"/>
</dbReference>
<name>A0A1S9MZD2_CLOBE</name>
<dbReference type="Proteomes" id="UP000190959">
    <property type="component" value="Unassembled WGS sequence"/>
</dbReference>
<dbReference type="GO" id="GO:0016788">
    <property type="term" value="F:hydrolase activity, acting on ester bonds"/>
    <property type="evidence" value="ECO:0007669"/>
    <property type="project" value="InterPro"/>
</dbReference>
<comment type="caution">
    <text evidence="4">The sequence shown here is derived from an EMBL/GenBank/DDBJ whole genome shotgun (WGS) entry which is preliminary data.</text>
</comment>
<keyword evidence="1 3" id="KW-0479">Metal-binding</keyword>
<dbReference type="PROSITE" id="PS01091">
    <property type="entry name" value="TATD_3"/>
    <property type="match status" value="1"/>
</dbReference>
<feature type="binding site" evidence="3">
    <location>
        <position position="11"/>
    </location>
    <ligand>
        <name>a divalent metal cation</name>
        <dbReference type="ChEBI" id="CHEBI:60240"/>
        <label>1</label>
    </ligand>
</feature>
<protein>
    <submittedName>
        <fullName evidence="4">Hydrolase TatD</fullName>
    </submittedName>
</protein>
<evidence type="ECO:0000313" key="5">
    <source>
        <dbReference type="Proteomes" id="UP000190959"/>
    </source>
</evidence>
<feature type="binding site" evidence="3">
    <location>
        <position position="208"/>
    </location>
    <ligand>
        <name>a divalent metal cation</name>
        <dbReference type="ChEBI" id="CHEBI:60240"/>
        <label>1</label>
    </ligand>
</feature>
<dbReference type="Gene3D" id="3.20.20.140">
    <property type="entry name" value="Metal-dependent hydrolases"/>
    <property type="match status" value="1"/>
</dbReference>
<sequence length="261" mass="30282">MNQKFKIIDSHAHYDDEAFNEDREYLLNEINENGVIGILNCASSYDSLKTTDQLTKDHDFIFGALGIHPENANEMKIDTLDEIKAYIKNNDKIVAIGEIGLDYYWDENPPKDIQKDVFRRHMNLAKELNYPVVIHDRDAHQDTLEIIKEFPEVTGVVHCFSGSVEFAKECIKLGYYIGITGVVTFKNAKKVVEVVREIPLEKILVETDCPYMAPEPNRGKRNKSDYIEYIITKIAEIKNIDPYEANLRFNENFFRLIRKEK</sequence>